<sequence length="340" mass="37475">MSSDKRRPLPTITDVAREAGTSTATVDRVLNRRAAVRENTMRRVLDAALALGYLHTGQVEALREPEPIKLALLLPRGTNPYLALVNEKARAFIEHHHRDARVKSFFIDGFDPDELSRSIRRHGKTADGVIFMAIDHPSVRMATNELVAAGKKVITFISDISTSRRHAYVGIDNFAAGRTAALLLGRFTGHVPGRVALIAASRIYRAHLEREVGFLGLIEERFPHIAVSATREGHDDRKQNYEHTRRLLEKHPDITGIYNVGGSSDGIGRALQESGRAQEVTFIGHGLTHDTRAMLADGTMDAVITQNPDRLFEAAVAAAMGKEGTQVPMELYVAENLPQE</sequence>
<dbReference type="InterPro" id="IPR028082">
    <property type="entry name" value="Peripla_BP_I"/>
</dbReference>
<evidence type="ECO:0000256" key="3">
    <source>
        <dbReference type="ARBA" id="ARBA00023163"/>
    </source>
</evidence>
<dbReference type="SMART" id="SM00354">
    <property type="entry name" value="HTH_LACI"/>
    <property type="match status" value="1"/>
</dbReference>
<dbReference type="PANTHER" id="PTHR30146:SF152">
    <property type="entry name" value="TRANSCRIPTIONAL REGULATORY PROTEIN"/>
    <property type="match status" value="1"/>
</dbReference>
<dbReference type="RefSeq" id="WP_065241050.1">
    <property type="nucleotide sequence ID" value="NZ_JARWBO010000004.1"/>
</dbReference>
<dbReference type="SUPFAM" id="SSF47413">
    <property type="entry name" value="lambda repressor-like DNA-binding domains"/>
    <property type="match status" value="1"/>
</dbReference>
<dbReference type="GO" id="GO:0003700">
    <property type="term" value="F:DNA-binding transcription factor activity"/>
    <property type="evidence" value="ECO:0007669"/>
    <property type="project" value="TreeGrafter"/>
</dbReference>
<dbReference type="InterPro" id="IPR010982">
    <property type="entry name" value="Lambda_DNA-bd_dom_sf"/>
</dbReference>
<dbReference type="PATRIC" id="fig|2746.7.peg.2309"/>
<dbReference type="InterPro" id="IPR025997">
    <property type="entry name" value="SBP_2_dom"/>
</dbReference>
<keyword evidence="2" id="KW-0238">DNA-binding</keyword>
<keyword evidence="3" id="KW-0804">Transcription</keyword>
<dbReference type="GO" id="GO:0055085">
    <property type="term" value="P:transmembrane transport"/>
    <property type="evidence" value="ECO:0007669"/>
    <property type="project" value="UniProtKB-ARBA"/>
</dbReference>
<gene>
    <name evidence="4" type="primary">malR</name>
    <name evidence="4" type="ORF">A8U91_02253</name>
</gene>
<dbReference type="Gene3D" id="1.10.260.40">
    <property type="entry name" value="lambda repressor-like DNA-binding domains"/>
    <property type="match status" value="1"/>
</dbReference>
<dbReference type="PANTHER" id="PTHR30146">
    <property type="entry name" value="LACI-RELATED TRANSCRIPTIONAL REPRESSOR"/>
    <property type="match status" value="1"/>
</dbReference>
<organism evidence="4 5">
    <name type="scientific">Halomonas elongata</name>
    <dbReference type="NCBI Taxonomy" id="2746"/>
    <lineage>
        <taxon>Bacteria</taxon>
        <taxon>Pseudomonadati</taxon>
        <taxon>Pseudomonadota</taxon>
        <taxon>Gammaproteobacteria</taxon>
        <taxon>Oceanospirillales</taxon>
        <taxon>Halomonadaceae</taxon>
        <taxon>Halomonas</taxon>
    </lineage>
</organism>
<proteinExistence type="predicted"/>
<dbReference type="Gene3D" id="3.40.50.2300">
    <property type="match status" value="2"/>
</dbReference>
<dbReference type="CDD" id="cd06307">
    <property type="entry name" value="PBP1_sugar_binding"/>
    <property type="match status" value="1"/>
</dbReference>
<evidence type="ECO:0000256" key="1">
    <source>
        <dbReference type="ARBA" id="ARBA00023015"/>
    </source>
</evidence>
<evidence type="ECO:0000313" key="5">
    <source>
        <dbReference type="Proteomes" id="UP000092504"/>
    </source>
</evidence>
<dbReference type="InterPro" id="IPR000843">
    <property type="entry name" value="HTH_LacI"/>
</dbReference>
<accession>A0A1B8P6H8</accession>
<dbReference type="Pfam" id="PF00356">
    <property type="entry name" value="LacI"/>
    <property type="match status" value="1"/>
</dbReference>
<comment type="caution">
    <text evidence="4">The sequence shown here is derived from an EMBL/GenBank/DDBJ whole genome shotgun (WGS) entry which is preliminary data.</text>
</comment>
<dbReference type="Pfam" id="PF13407">
    <property type="entry name" value="Peripla_BP_4"/>
    <property type="match status" value="1"/>
</dbReference>
<evidence type="ECO:0000313" key="4">
    <source>
        <dbReference type="EMBL" id="OBX37874.1"/>
    </source>
</evidence>
<evidence type="ECO:0000256" key="2">
    <source>
        <dbReference type="ARBA" id="ARBA00023125"/>
    </source>
</evidence>
<dbReference type="Proteomes" id="UP000092504">
    <property type="component" value="Unassembled WGS sequence"/>
</dbReference>
<dbReference type="SUPFAM" id="SSF53822">
    <property type="entry name" value="Periplasmic binding protein-like I"/>
    <property type="match status" value="1"/>
</dbReference>
<name>A0A1B8P6H8_HALEL</name>
<dbReference type="EMBL" id="MAJD01000001">
    <property type="protein sequence ID" value="OBX37874.1"/>
    <property type="molecule type" value="Genomic_DNA"/>
</dbReference>
<dbReference type="CDD" id="cd01392">
    <property type="entry name" value="HTH_LacI"/>
    <property type="match status" value="1"/>
</dbReference>
<dbReference type="PROSITE" id="PS50932">
    <property type="entry name" value="HTH_LACI_2"/>
    <property type="match status" value="1"/>
</dbReference>
<dbReference type="AlphaFoldDB" id="A0A1B8P6H8"/>
<dbReference type="GO" id="GO:0000976">
    <property type="term" value="F:transcription cis-regulatory region binding"/>
    <property type="evidence" value="ECO:0007669"/>
    <property type="project" value="TreeGrafter"/>
</dbReference>
<protein>
    <submittedName>
        <fullName evidence="4">HTH-type transcriptional regulator MalR</fullName>
    </submittedName>
</protein>
<reference evidence="4 5" key="1">
    <citation type="submission" date="2016-06" db="EMBL/GenBank/DDBJ databases">
        <title>Genome sequence of halotolerant plant growth promoting strain of Halomonas elongata HEK1 isolated from salterns of Rann of Kutch, Gujarat, India.</title>
        <authorList>
            <person name="Gaba S."/>
            <person name="Singh R.N."/>
            <person name="Abrol S."/>
            <person name="Kaushik R."/>
            <person name="Saxena A.K."/>
        </authorList>
    </citation>
    <scope>NUCLEOTIDE SEQUENCE [LARGE SCALE GENOMIC DNA]</scope>
    <source>
        <strain evidence="4 5">HEK1</strain>
    </source>
</reference>
<keyword evidence="1" id="KW-0805">Transcription regulation</keyword>